<organism evidence="2">
    <name type="scientific">viral metagenome</name>
    <dbReference type="NCBI Taxonomy" id="1070528"/>
    <lineage>
        <taxon>unclassified sequences</taxon>
        <taxon>metagenomes</taxon>
        <taxon>organismal metagenomes</taxon>
    </lineage>
</organism>
<proteinExistence type="predicted"/>
<sequence>MEYIEKTLYVYAKVLILITVINLGVSMFGNQYNVLLRILQTPRLMRYFYIFIALIAIWVGIKRETYLPFLGECVIPHTVLKNGSNVVGDKLVELTIDAPDAKQIVWWGSNQYNPEQSDINTALKAYGDYMNSGVTEVVDGIAKIAFLCPQEYTVKKHFVTKTLKKHIHYREVNNTGMIGAIKTVNVDC</sequence>
<name>A0A6C0LZY9_9ZZZZ</name>
<keyword evidence="1" id="KW-0472">Membrane</keyword>
<accession>A0A6C0LZY9</accession>
<evidence type="ECO:0000256" key="1">
    <source>
        <dbReference type="SAM" id="Phobius"/>
    </source>
</evidence>
<feature type="transmembrane region" description="Helical" evidence="1">
    <location>
        <begin position="12"/>
        <end position="32"/>
    </location>
</feature>
<keyword evidence="1" id="KW-0812">Transmembrane</keyword>
<protein>
    <submittedName>
        <fullName evidence="2">Uncharacterized protein</fullName>
    </submittedName>
</protein>
<keyword evidence="1" id="KW-1133">Transmembrane helix</keyword>
<feature type="transmembrane region" description="Helical" evidence="1">
    <location>
        <begin position="44"/>
        <end position="61"/>
    </location>
</feature>
<reference evidence="2" key="1">
    <citation type="journal article" date="2020" name="Nature">
        <title>Giant virus diversity and host interactions through global metagenomics.</title>
        <authorList>
            <person name="Schulz F."/>
            <person name="Roux S."/>
            <person name="Paez-Espino D."/>
            <person name="Jungbluth S."/>
            <person name="Walsh D.A."/>
            <person name="Denef V.J."/>
            <person name="McMahon K.D."/>
            <person name="Konstantinidis K.T."/>
            <person name="Eloe-Fadrosh E.A."/>
            <person name="Kyrpides N.C."/>
            <person name="Woyke T."/>
        </authorList>
    </citation>
    <scope>NUCLEOTIDE SEQUENCE</scope>
    <source>
        <strain evidence="2">GVMAG-S-1035085-51</strain>
    </source>
</reference>
<dbReference type="EMBL" id="MN740617">
    <property type="protein sequence ID" value="QHU35950.1"/>
    <property type="molecule type" value="Genomic_DNA"/>
</dbReference>
<dbReference type="AlphaFoldDB" id="A0A6C0LZY9"/>
<evidence type="ECO:0000313" key="2">
    <source>
        <dbReference type="EMBL" id="QHU35950.1"/>
    </source>
</evidence>